<dbReference type="Pfam" id="PF00884">
    <property type="entry name" value="Sulfatase"/>
    <property type="match status" value="1"/>
</dbReference>
<evidence type="ECO:0000259" key="4">
    <source>
        <dbReference type="PROSITE" id="PS50048"/>
    </source>
</evidence>
<evidence type="ECO:0000313" key="5">
    <source>
        <dbReference type="EMBL" id="KAK7418719.1"/>
    </source>
</evidence>
<comment type="similarity">
    <text evidence="1">Belongs to the sulfatase family.</text>
</comment>
<dbReference type="Gene3D" id="4.10.240.10">
    <property type="entry name" value="Zn(2)-C6 fungal-type DNA-binding domain"/>
    <property type="match status" value="2"/>
</dbReference>
<sequence length="735" mass="82402">MPPPKSNNMCAQCRGRNVRCDGSPNPCSNCHRLNFTCSFLASPATTASSRPERRRGPRACVQCRSPKSRCSGDLPSCAACRSRAGECVYPDLKRSARLVNRSPSASVSPAAQQTPPSEPLAEHGPVVVSPGVSWTGSVSTSSFTDPHRSLPLPPIRDQLHLINDFFRHVHPLPLYGFLNEVPVTQRCLSGQPMPQLADLVDEFAKSLQQLDIPAYSLRDLERYSTSRWLVRYITVHLSWHQTHCDVCRLFLSGYREAAPAIAISAFSPEYIVMSAGLCLHYAQAMISTLTDWANISFCRVTAHYDIAVCRYHACRLILFLSRLLLLPTDRTSRLMSHPHMHPRPGAVQASSHAAGEPEHRRDSSDPDDDTTQQPRFAVTVQRHKRRSVHSVPRSAGFVDNSVESVEAPQQAPADVVAPVTTQPTMLNPASEMDTSAFESPIRALMTQTPLENGPQFGIPGESFNLGLWDTWLVMRVVYFAWDAYGVVRRLPEFASMMLSVSCYGAGINSTPNLDLIANEGMRFDHCYVTNSICTPSRAAVLCGTHNHVNGVVTLDSKINKRLPNVAKQLRASAANYQTAMIGKWHLGEGEDHEPTGFDHWSVSIDWMQKRDKSRPFFSMCHRKAHRSWEYDSKYKDLYEDPLRLPDTFTDDYKNRANAAKVAKMRVAEDLTYNDLGILQPEGPRSQVGEKMIDMWWWQDRKIPAPEDVTSLKLFCKESGEAFIFKSPKELAEWKF</sequence>
<feature type="compositionally biased region" description="Basic and acidic residues" evidence="3">
    <location>
        <begin position="355"/>
        <end position="364"/>
    </location>
</feature>
<keyword evidence="2" id="KW-0539">Nucleus</keyword>
<dbReference type="SMART" id="SM00066">
    <property type="entry name" value="GAL4"/>
    <property type="match status" value="2"/>
</dbReference>
<feature type="compositionally biased region" description="Low complexity" evidence="3">
    <location>
        <begin position="102"/>
        <end position="115"/>
    </location>
</feature>
<feature type="region of interest" description="Disordered" evidence="3">
    <location>
        <begin position="100"/>
        <end position="126"/>
    </location>
</feature>
<evidence type="ECO:0000256" key="1">
    <source>
        <dbReference type="ARBA" id="ARBA00008779"/>
    </source>
</evidence>
<dbReference type="CDD" id="cd00067">
    <property type="entry name" value="GAL4"/>
    <property type="match status" value="2"/>
</dbReference>
<dbReference type="PROSITE" id="PS00463">
    <property type="entry name" value="ZN2_CY6_FUNGAL_1"/>
    <property type="match status" value="1"/>
</dbReference>
<proteinExistence type="inferred from homology"/>
<keyword evidence="6" id="KW-1185">Reference proteome</keyword>
<feature type="region of interest" description="Disordered" evidence="3">
    <location>
        <begin position="335"/>
        <end position="372"/>
    </location>
</feature>
<dbReference type="Proteomes" id="UP001498476">
    <property type="component" value="Unassembled WGS sequence"/>
</dbReference>
<dbReference type="InterPro" id="IPR036864">
    <property type="entry name" value="Zn2-C6_fun-type_DNA-bd_sf"/>
</dbReference>
<accession>A0ABR1HC26</accession>
<feature type="domain" description="Zn(2)-C6 fungal-type" evidence="4">
    <location>
        <begin position="9"/>
        <end position="39"/>
    </location>
</feature>
<protein>
    <recommendedName>
        <fullName evidence="4">Zn(2)-C6 fungal-type domain-containing protein</fullName>
    </recommendedName>
</protein>
<dbReference type="PANTHER" id="PTHR42693">
    <property type="entry name" value="ARYLSULFATASE FAMILY MEMBER"/>
    <property type="match status" value="1"/>
</dbReference>
<feature type="domain" description="Zn(2)-C6 fungal-type" evidence="4">
    <location>
        <begin position="59"/>
        <end position="89"/>
    </location>
</feature>
<gene>
    <name evidence="5" type="ORF">QQX98_003737</name>
</gene>
<dbReference type="InterPro" id="IPR017850">
    <property type="entry name" value="Alkaline_phosphatase_core_sf"/>
</dbReference>
<evidence type="ECO:0000256" key="3">
    <source>
        <dbReference type="SAM" id="MobiDB-lite"/>
    </source>
</evidence>
<evidence type="ECO:0000313" key="6">
    <source>
        <dbReference type="Proteomes" id="UP001498476"/>
    </source>
</evidence>
<dbReference type="Gene3D" id="3.40.720.10">
    <property type="entry name" value="Alkaline Phosphatase, subunit A"/>
    <property type="match status" value="1"/>
</dbReference>
<dbReference type="Pfam" id="PF00172">
    <property type="entry name" value="Zn_clus"/>
    <property type="match status" value="2"/>
</dbReference>
<dbReference type="PROSITE" id="PS50048">
    <property type="entry name" value="ZN2_CY6_FUNGAL_2"/>
    <property type="match status" value="2"/>
</dbReference>
<organism evidence="5 6">
    <name type="scientific">Neonectria punicea</name>
    <dbReference type="NCBI Taxonomy" id="979145"/>
    <lineage>
        <taxon>Eukaryota</taxon>
        <taxon>Fungi</taxon>
        <taxon>Dikarya</taxon>
        <taxon>Ascomycota</taxon>
        <taxon>Pezizomycotina</taxon>
        <taxon>Sordariomycetes</taxon>
        <taxon>Hypocreomycetidae</taxon>
        <taxon>Hypocreales</taxon>
        <taxon>Nectriaceae</taxon>
        <taxon>Neonectria</taxon>
    </lineage>
</organism>
<evidence type="ECO:0000256" key="2">
    <source>
        <dbReference type="ARBA" id="ARBA00023242"/>
    </source>
</evidence>
<dbReference type="InterPro" id="IPR001138">
    <property type="entry name" value="Zn2Cys6_DnaBD"/>
</dbReference>
<reference evidence="5 6" key="1">
    <citation type="journal article" date="2025" name="Microbiol. Resour. Announc.">
        <title>Draft genome sequences for Neonectria magnoliae and Neonectria punicea, canker pathogens of Liriodendron tulipifera and Acer saccharum in West Virginia.</title>
        <authorList>
            <person name="Petronek H.M."/>
            <person name="Kasson M.T."/>
            <person name="Metheny A.M."/>
            <person name="Stauder C.M."/>
            <person name="Lovett B."/>
            <person name="Lynch S.C."/>
            <person name="Garnas J.R."/>
            <person name="Kasson L.R."/>
            <person name="Stajich J.E."/>
        </authorList>
    </citation>
    <scope>NUCLEOTIDE SEQUENCE [LARGE SCALE GENOMIC DNA]</scope>
    <source>
        <strain evidence="5 6">NRRL 64653</strain>
    </source>
</reference>
<dbReference type="EMBL" id="JAZAVJ010000044">
    <property type="protein sequence ID" value="KAK7418719.1"/>
    <property type="molecule type" value="Genomic_DNA"/>
</dbReference>
<dbReference type="SUPFAM" id="SSF57701">
    <property type="entry name" value="Zn2/Cys6 DNA-binding domain"/>
    <property type="match status" value="2"/>
</dbReference>
<name>A0ABR1HC26_9HYPO</name>
<dbReference type="PANTHER" id="PTHR42693:SF33">
    <property type="entry name" value="ARYLSULFATASE"/>
    <property type="match status" value="1"/>
</dbReference>
<dbReference type="InterPro" id="IPR000917">
    <property type="entry name" value="Sulfatase_N"/>
</dbReference>
<dbReference type="SUPFAM" id="SSF53649">
    <property type="entry name" value="Alkaline phosphatase-like"/>
    <property type="match status" value="1"/>
</dbReference>
<dbReference type="InterPro" id="IPR050738">
    <property type="entry name" value="Sulfatase"/>
</dbReference>
<comment type="caution">
    <text evidence="5">The sequence shown here is derived from an EMBL/GenBank/DDBJ whole genome shotgun (WGS) entry which is preliminary data.</text>
</comment>